<accession>A0A9N9RJJ9</accession>
<dbReference type="EMBL" id="OU895877">
    <property type="protein sequence ID" value="CAG9797814.1"/>
    <property type="molecule type" value="Genomic_DNA"/>
</dbReference>
<keyword evidence="2" id="KW-1185">Reference proteome</keyword>
<dbReference type="Gene3D" id="3.30.470.20">
    <property type="entry name" value="ATP-grasp fold, B domain"/>
    <property type="match status" value="1"/>
</dbReference>
<dbReference type="CDD" id="cd23591">
    <property type="entry name" value="TFP_LU_ECD_Crim"/>
    <property type="match status" value="1"/>
</dbReference>
<evidence type="ECO:0000313" key="2">
    <source>
        <dbReference type="Proteomes" id="UP001153620"/>
    </source>
</evidence>
<reference evidence="1" key="2">
    <citation type="submission" date="2022-10" db="EMBL/GenBank/DDBJ databases">
        <authorList>
            <consortium name="ENA_rothamsted_submissions"/>
            <consortium name="culmorum"/>
            <person name="King R."/>
        </authorList>
    </citation>
    <scope>NUCLEOTIDE SEQUENCE</scope>
</reference>
<sequence>MQVMKLPFYLGLFAALIGIIILRIELPKVYNNLVTSLSDNSGNYQIWLSSKDQSRLSLERNIFKLLKYNEVDGLWNSKWDILWSIEYPFHRFKESIKNLQQNQRINHFPGMSQLTIKKHLATKFTNYDFIPNGFTFPNMKNEFEEFCAQHPETKFVEKNWNNRGVKLVRNKNEINFQSLSTNEKFLQEFIENPYLIDNRMFDIGIYVLITSFDPLRVYKFNKEILLRFCAEDYYPFDQANTKKFVVDDNSIYVWDIPSLKDYVLNFNFTTKDAFEIYMRQKGCDVPKLWEKMDDAVVKLLLDNEKNVIAETAKIGQSSRNFFEILRFDFIIDKELKIHLMEINMSPNLGAIKDNFNIKRNYRSQLIFDTLNIIGVASTKEMTKHENRFIASDERDVVIPLAECSTNDCNCSQESCKVCMACTKEYHDLIHQFYGEHVRRGRMKRIFPVKKHYDGNLMNHVGAANKFSIKWFYNKSFAIWCYRCNSATPGCSDNFNWRGIGYLGESCPEDDDICVKVIETKGASEFITRDCLSALVPYRTDIPADKYEGCRRATYDPKLANYVNNSIKEINVKRDYFDSTLFCFCFLDHRCNGSSNLSISTLLVVSLSAVFAFLRH</sequence>
<protein>
    <submittedName>
        <fullName evidence="1">Uncharacterized protein</fullName>
    </submittedName>
</protein>
<proteinExistence type="predicted"/>
<dbReference type="PANTHER" id="PTHR47113:SF1">
    <property type="entry name" value="LD09343P"/>
    <property type="match status" value="1"/>
</dbReference>
<dbReference type="PANTHER" id="PTHR47113">
    <property type="entry name" value="LD09343P"/>
    <property type="match status" value="1"/>
</dbReference>
<dbReference type="OrthoDB" id="6249205at2759"/>
<gene>
    <name evidence="1" type="ORF">CHIRRI_LOCUS801</name>
</gene>
<organism evidence="1 2">
    <name type="scientific">Chironomus riparius</name>
    <dbReference type="NCBI Taxonomy" id="315576"/>
    <lineage>
        <taxon>Eukaryota</taxon>
        <taxon>Metazoa</taxon>
        <taxon>Ecdysozoa</taxon>
        <taxon>Arthropoda</taxon>
        <taxon>Hexapoda</taxon>
        <taxon>Insecta</taxon>
        <taxon>Pterygota</taxon>
        <taxon>Neoptera</taxon>
        <taxon>Endopterygota</taxon>
        <taxon>Diptera</taxon>
        <taxon>Nematocera</taxon>
        <taxon>Chironomoidea</taxon>
        <taxon>Chironomidae</taxon>
        <taxon>Chironominae</taxon>
        <taxon>Chironomus</taxon>
    </lineage>
</organism>
<dbReference type="SUPFAM" id="SSF56059">
    <property type="entry name" value="Glutathione synthetase ATP-binding domain-like"/>
    <property type="match status" value="1"/>
</dbReference>
<reference evidence="1" key="1">
    <citation type="submission" date="2022-01" db="EMBL/GenBank/DDBJ databases">
        <authorList>
            <person name="King R."/>
        </authorList>
    </citation>
    <scope>NUCLEOTIDE SEQUENCE</scope>
</reference>
<dbReference type="InterPro" id="IPR053317">
    <property type="entry name" value="Tubulin_polyglutamylase"/>
</dbReference>
<dbReference type="Pfam" id="PF03133">
    <property type="entry name" value="TTL"/>
    <property type="match status" value="1"/>
</dbReference>
<dbReference type="InterPro" id="IPR004344">
    <property type="entry name" value="TTL/TTLL_fam"/>
</dbReference>
<dbReference type="PROSITE" id="PS51221">
    <property type="entry name" value="TTL"/>
    <property type="match status" value="1"/>
</dbReference>
<dbReference type="Proteomes" id="UP001153620">
    <property type="component" value="Chromosome 1"/>
</dbReference>
<dbReference type="AlphaFoldDB" id="A0A9N9RJJ9"/>
<name>A0A9N9RJJ9_9DIPT</name>
<evidence type="ECO:0000313" key="1">
    <source>
        <dbReference type="EMBL" id="CAG9797814.1"/>
    </source>
</evidence>